<evidence type="ECO:0000256" key="1">
    <source>
        <dbReference type="ARBA" id="ARBA00004141"/>
    </source>
</evidence>
<evidence type="ECO:0000256" key="4">
    <source>
        <dbReference type="ARBA" id="ARBA00022989"/>
    </source>
</evidence>
<gene>
    <name evidence="7" type="ORF">LCGC14_0040580</name>
</gene>
<dbReference type="GO" id="GO:0016020">
    <property type="term" value="C:membrane"/>
    <property type="evidence" value="ECO:0007669"/>
    <property type="project" value="UniProtKB-SubCell"/>
</dbReference>
<dbReference type="PANTHER" id="PTHR12608">
    <property type="entry name" value="TRANSMEMBRANE PROTEIN HTP-1 RELATED"/>
    <property type="match status" value="1"/>
</dbReference>
<evidence type="ECO:0000313" key="7">
    <source>
        <dbReference type="EMBL" id="KKO08939.1"/>
    </source>
</evidence>
<sequence>MDAFLVSTGLVTLAEMGDRTQLLAFLLAARYRKPLPIILAILLATIANHAFAGLIGTWLTALMGPQTLRWVLGLSFIAMAVWVLIPDDLDNTETHASRYGVFGATLVTFFIAEMGDKTQIATVALAAQYQSLLWVVLGTTLGMMIANVPAVFLGDRLAHKLPIRAIHVVAAAIFLALGIATLLGAGGDFGLSPGG</sequence>
<dbReference type="AlphaFoldDB" id="A0A0F9YVN5"/>
<evidence type="ECO:0000256" key="3">
    <source>
        <dbReference type="ARBA" id="ARBA00022692"/>
    </source>
</evidence>
<feature type="transmembrane region" description="Helical" evidence="6">
    <location>
        <begin position="37"/>
        <end position="61"/>
    </location>
</feature>
<dbReference type="Pfam" id="PF01169">
    <property type="entry name" value="GDT1"/>
    <property type="match status" value="2"/>
</dbReference>
<accession>A0A0F9YVN5</accession>
<proteinExistence type="inferred from homology"/>
<feature type="transmembrane region" description="Helical" evidence="6">
    <location>
        <begin position="132"/>
        <end position="153"/>
    </location>
</feature>
<dbReference type="PANTHER" id="PTHR12608:SF1">
    <property type="entry name" value="TRANSMEMBRANE PROTEIN 165"/>
    <property type="match status" value="1"/>
</dbReference>
<organism evidence="7">
    <name type="scientific">marine sediment metagenome</name>
    <dbReference type="NCBI Taxonomy" id="412755"/>
    <lineage>
        <taxon>unclassified sequences</taxon>
        <taxon>metagenomes</taxon>
        <taxon>ecological metagenomes</taxon>
    </lineage>
</organism>
<comment type="subcellular location">
    <subcellularLocation>
        <location evidence="1">Membrane</location>
        <topology evidence="1">Multi-pass membrane protein</topology>
    </subcellularLocation>
</comment>
<keyword evidence="5 6" id="KW-0472">Membrane</keyword>
<keyword evidence="4 6" id="KW-1133">Transmembrane helix</keyword>
<evidence type="ECO:0000256" key="5">
    <source>
        <dbReference type="ARBA" id="ARBA00023136"/>
    </source>
</evidence>
<dbReference type="InterPro" id="IPR001727">
    <property type="entry name" value="GDT1-like"/>
</dbReference>
<comment type="caution">
    <text evidence="7">The sequence shown here is derived from an EMBL/GenBank/DDBJ whole genome shotgun (WGS) entry which is preliminary data.</text>
</comment>
<evidence type="ECO:0000256" key="2">
    <source>
        <dbReference type="ARBA" id="ARBA00009190"/>
    </source>
</evidence>
<keyword evidence="3 6" id="KW-0812">Transmembrane</keyword>
<feature type="transmembrane region" description="Helical" evidence="6">
    <location>
        <begin position="96"/>
        <end position="112"/>
    </location>
</feature>
<evidence type="ECO:0008006" key="8">
    <source>
        <dbReference type="Google" id="ProtNLM"/>
    </source>
</evidence>
<name>A0A0F9YVN5_9ZZZZ</name>
<dbReference type="GO" id="GO:0046873">
    <property type="term" value="F:metal ion transmembrane transporter activity"/>
    <property type="evidence" value="ECO:0007669"/>
    <property type="project" value="InterPro"/>
</dbReference>
<feature type="transmembrane region" description="Helical" evidence="6">
    <location>
        <begin position="67"/>
        <end position="84"/>
    </location>
</feature>
<dbReference type="EMBL" id="LAZR01000008">
    <property type="protein sequence ID" value="KKO08939.1"/>
    <property type="molecule type" value="Genomic_DNA"/>
</dbReference>
<reference evidence="7" key="1">
    <citation type="journal article" date="2015" name="Nature">
        <title>Complex archaea that bridge the gap between prokaryotes and eukaryotes.</title>
        <authorList>
            <person name="Spang A."/>
            <person name="Saw J.H."/>
            <person name="Jorgensen S.L."/>
            <person name="Zaremba-Niedzwiedzka K."/>
            <person name="Martijn J."/>
            <person name="Lind A.E."/>
            <person name="van Eijk R."/>
            <person name="Schleper C."/>
            <person name="Guy L."/>
            <person name="Ettema T.J."/>
        </authorList>
    </citation>
    <scope>NUCLEOTIDE SEQUENCE</scope>
</reference>
<evidence type="ECO:0000256" key="6">
    <source>
        <dbReference type="SAM" id="Phobius"/>
    </source>
</evidence>
<comment type="similarity">
    <text evidence="2">Belongs to the GDT1 family.</text>
</comment>
<protein>
    <recommendedName>
        <fullName evidence="8">GDT1 family protein</fullName>
    </recommendedName>
</protein>
<feature type="transmembrane region" description="Helical" evidence="6">
    <location>
        <begin position="165"/>
        <end position="185"/>
    </location>
</feature>